<feature type="domain" description="FRG" evidence="1">
    <location>
        <begin position="30"/>
        <end position="191"/>
    </location>
</feature>
<dbReference type="Proteomes" id="UP000319852">
    <property type="component" value="Chromosome"/>
</dbReference>
<name>A0A517MS20_9BACT</name>
<dbReference type="InterPro" id="IPR014966">
    <property type="entry name" value="FRG-dom"/>
</dbReference>
<dbReference type="AlphaFoldDB" id="A0A517MS20"/>
<dbReference type="EMBL" id="CP036263">
    <property type="protein sequence ID" value="QDS97676.1"/>
    <property type="molecule type" value="Genomic_DNA"/>
</dbReference>
<sequence>MYQPVCEIEVESANEFLQQLSIHHKNYESLPGGWIFRGHSDDSFALTPTVLRRDAKAKSLVRHCAGQDFLKSGKTNSAAYQVLLEIVMLLRFAECANDCGMVLPDSTADAFERLHEMRSYVEVILQSDLQIEGIDASHQYAGKERKWPFPHCYKLLAIARHSGLPTRLLDWSRSPRIAAYFAASGAANPLAAGAPPKRMSVWALSTGITGSRREKSGRVLQSEELVRVPYEGNRNMFAQDGTFTLSRVEIGPASLLADVDLRTVPDILQRSIDSQAKVLQDIGPVMYRISAPSAVAGEILWMLSRERIARHLMFPDYSEVVNALKEEWLHRDP</sequence>
<organism evidence="2 3">
    <name type="scientific">Adhaeretor mobilis</name>
    <dbReference type="NCBI Taxonomy" id="1930276"/>
    <lineage>
        <taxon>Bacteria</taxon>
        <taxon>Pseudomonadati</taxon>
        <taxon>Planctomycetota</taxon>
        <taxon>Planctomycetia</taxon>
        <taxon>Pirellulales</taxon>
        <taxon>Lacipirellulaceae</taxon>
        <taxon>Adhaeretor</taxon>
    </lineage>
</organism>
<evidence type="ECO:0000313" key="3">
    <source>
        <dbReference type="Proteomes" id="UP000319852"/>
    </source>
</evidence>
<evidence type="ECO:0000313" key="2">
    <source>
        <dbReference type="EMBL" id="QDS97676.1"/>
    </source>
</evidence>
<accession>A0A517MS20</accession>
<gene>
    <name evidence="2" type="ORF">HG15A2_09400</name>
</gene>
<reference evidence="2 3" key="1">
    <citation type="submission" date="2019-02" db="EMBL/GenBank/DDBJ databases">
        <title>Deep-cultivation of Planctomycetes and their phenomic and genomic characterization uncovers novel biology.</title>
        <authorList>
            <person name="Wiegand S."/>
            <person name="Jogler M."/>
            <person name="Boedeker C."/>
            <person name="Pinto D."/>
            <person name="Vollmers J."/>
            <person name="Rivas-Marin E."/>
            <person name="Kohn T."/>
            <person name="Peeters S.H."/>
            <person name="Heuer A."/>
            <person name="Rast P."/>
            <person name="Oberbeckmann S."/>
            <person name="Bunk B."/>
            <person name="Jeske O."/>
            <person name="Meyerdierks A."/>
            <person name="Storesund J.E."/>
            <person name="Kallscheuer N."/>
            <person name="Luecker S."/>
            <person name="Lage O.M."/>
            <person name="Pohl T."/>
            <person name="Merkel B.J."/>
            <person name="Hornburger P."/>
            <person name="Mueller R.-W."/>
            <person name="Bruemmer F."/>
            <person name="Labrenz M."/>
            <person name="Spormann A.M."/>
            <person name="Op den Camp H."/>
            <person name="Overmann J."/>
            <person name="Amann R."/>
            <person name="Jetten M.S.M."/>
            <person name="Mascher T."/>
            <person name="Medema M.H."/>
            <person name="Devos D.P."/>
            <person name="Kaster A.-K."/>
            <person name="Ovreas L."/>
            <person name="Rohde M."/>
            <person name="Galperin M.Y."/>
            <person name="Jogler C."/>
        </authorList>
    </citation>
    <scope>NUCLEOTIDE SEQUENCE [LARGE SCALE GENOMIC DNA]</scope>
    <source>
        <strain evidence="2 3">HG15A2</strain>
    </source>
</reference>
<dbReference type="SMART" id="SM00901">
    <property type="entry name" value="FRG"/>
    <property type="match status" value="1"/>
</dbReference>
<protein>
    <submittedName>
        <fullName evidence="2">FRG domain protein</fullName>
    </submittedName>
</protein>
<keyword evidence="3" id="KW-1185">Reference proteome</keyword>
<evidence type="ECO:0000259" key="1">
    <source>
        <dbReference type="SMART" id="SM00901"/>
    </source>
</evidence>
<dbReference type="Pfam" id="PF08867">
    <property type="entry name" value="FRG"/>
    <property type="match status" value="1"/>
</dbReference>
<proteinExistence type="predicted"/>
<dbReference type="KEGG" id="amob:HG15A2_09400"/>